<organism evidence="2 3">
    <name type="scientific">Dreissena polymorpha</name>
    <name type="common">Zebra mussel</name>
    <name type="synonym">Mytilus polymorpha</name>
    <dbReference type="NCBI Taxonomy" id="45954"/>
    <lineage>
        <taxon>Eukaryota</taxon>
        <taxon>Metazoa</taxon>
        <taxon>Spiralia</taxon>
        <taxon>Lophotrochozoa</taxon>
        <taxon>Mollusca</taxon>
        <taxon>Bivalvia</taxon>
        <taxon>Autobranchia</taxon>
        <taxon>Heteroconchia</taxon>
        <taxon>Euheterodonta</taxon>
        <taxon>Imparidentia</taxon>
        <taxon>Neoheterodontei</taxon>
        <taxon>Myida</taxon>
        <taxon>Dreissenoidea</taxon>
        <taxon>Dreissenidae</taxon>
        <taxon>Dreissena</taxon>
    </lineage>
</organism>
<evidence type="ECO:0000313" key="3">
    <source>
        <dbReference type="Proteomes" id="UP000828390"/>
    </source>
</evidence>
<keyword evidence="1" id="KW-1133">Transmembrane helix</keyword>
<evidence type="ECO:0000313" key="2">
    <source>
        <dbReference type="EMBL" id="KAH3730478.1"/>
    </source>
</evidence>
<reference evidence="2" key="1">
    <citation type="journal article" date="2019" name="bioRxiv">
        <title>The Genome of the Zebra Mussel, Dreissena polymorpha: A Resource for Invasive Species Research.</title>
        <authorList>
            <person name="McCartney M.A."/>
            <person name="Auch B."/>
            <person name="Kono T."/>
            <person name="Mallez S."/>
            <person name="Zhang Y."/>
            <person name="Obille A."/>
            <person name="Becker A."/>
            <person name="Abrahante J.E."/>
            <person name="Garbe J."/>
            <person name="Badalamenti J.P."/>
            <person name="Herman A."/>
            <person name="Mangelson H."/>
            <person name="Liachko I."/>
            <person name="Sullivan S."/>
            <person name="Sone E.D."/>
            <person name="Koren S."/>
            <person name="Silverstein K.A.T."/>
            <person name="Beckman K.B."/>
            <person name="Gohl D.M."/>
        </authorList>
    </citation>
    <scope>NUCLEOTIDE SEQUENCE</scope>
    <source>
        <strain evidence="2">Duluth1</strain>
        <tissue evidence="2">Whole animal</tissue>
    </source>
</reference>
<keyword evidence="1" id="KW-0472">Membrane</keyword>
<sequence>MDSSERDELLQHRVAIGISSSSVGDAPDEFRLVHAVLFPVTILLHVSGGISYYATQQWVR</sequence>
<dbReference type="AlphaFoldDB" id="A0A9D4CUF5"/>
<reference evidence="2" key="2">
    <citation type="submission" date="2020-11" db="EMBL/GenBank/DDBJ databases">
        <authorList>
            <person name="McCartney M.A."/>
            <person name="Auch B."/>
            <person name="Kono T."/>
            <person name="Mallez S."/>
            <person name="Becker A."/>
            <person name="Gohl D.M."/>
            <person name="Silverstein K.A.T."/>
            <person name="Koren S."/>
            <person name="Bechman K.B."/>
            <person name="Herman A."/>
            <person name="Abrahante J.E."/>
            <person name="Garbe J."/>
        </authorList>
    </citation>
    <scope>NUCLEOTIDE SEQUENCE</scope>
    <source>
        <strain evidence="2">Duluth1</strain>
        <tissue evidence="2">Whole animal</tissue>
    </source>
</reference>
<name>A0A9D4CUF5_DREPO</name>
<dbReference type="Proteomes" id="UP000828390">
    <property type="component" value="Unassembled WGS sequence"/>
</dbReference>
<keyword evidence="3" id="KW-1185">Reference proteome</keyword>
<gene>
    <name evidence="2" type="ORF">DPMN_056467</name>
</gene>
<keyword evidence="1" id="KW-0812">Transmembrane</keyword>
<accession>A0A9D4CUF5</accession>
<protein>
    <submittedName>
        <fullName evidence="2">Uncharacterized protein</fullName>
    </submittedName>
</protein>
<comment type="caution">
    <text evidence="2">The sequence shown here is derived from an EMBL/GenBank/DDBJ whole genome shotgun (WGS) entry which is preliminary data.</text>
</comment>
<proteinExistence type="predicted"/>
<dbReference type="EMBL" id="JAIWYP010000012">
    <property type="protein sequence ID" value="KAH3730478.1"/>
    <property type="molecule type" value="Genomic_DNA"/>
</dbReference>
<evidence type="ECO:0000256" key="1">
    <source>
        <dbReference type="SAM" id="Phobius"/>
    </source>
</evidence>
<feature type="transmembrane region" description="Helical" evidence="1">
    <location>
        <begin position="32"/>
        <end position="54"/>
    </location>
</feature>